<comment type="caution">
    <text evidence="4">The sequence shown here is derived from an EMBL/GenBank/DDBJ whole genome shotgun (WGS) entry which is preliminary data.</text>
</comment>
<dbReference type="SMART" id="SM00062">
    <property type="entry name" value="PBPb"/>
    <property type="match status" value="1"/>
</dbReference>
<dbReference type="Proteomes" id="UP000664344">
    <property type="component" value="Unassembled WGS sequence"/>
</dbReference>
<dbReference type="InterPro" id="IPR001638">
    <property type="entry name" value="Solute-binding_3/MltF_N"/>
</dbReference>
<evidence type="ECO:0000313" key="4">
    <source>
        <dbReference type="EMBL" id="MBN7768713.1"/>
    </source>
</evidence>
<reference evidence="4 5" key="1">
    <citation type="submission" date="2021-02" db="EMBL/GenBank/DDBJ databases">
        <title>PHA producing bacteria isolated from coastal sediment in Guangdong, Shenzhen.</title>
        <authorList>
            <person name="Zheng W."/>
            <person name="Yu S."/>
            <person name="Huang Y."/>
        </authorList>
    </citation>
    <scope>NUCLEOTIDE SEQUENCE [LARGE SCALE GENOMIC DNA]</scope>
    <source>
        <strain evidence="4 5">TN21-5</strain>
    </source>
</reference>
<comment type="similarity">
    <text evidence="1">Belongs to the bacterial solute-binding protein 3 family.</text>
</comment>
<keyword evidence="2" id="KW-0732">Signal</keyword>
<gene>
    <name evidence="4" type="ORF">JYP53_02200</name>
</gene>
<dbReference type="RefSeq" id="WP_206556535.1">
    <property type="nucleotide sequence ID" value="NZ_JAFKDB010000007.1"/>
</dbReference>
<evidence type="ECO:0000256" key="2">
    <source>
        <dbReference type="ARBA" id="ARBA00022729"/>
    </source>
</evidence>
<evidence type="ECO:0000259" key="3">
    <source>
        <dbReference type="SMART" id="SM00062"/>
    </source>
</evidence>
<name>A0ABS3BA72_9GAMM</name>
<dbReference type="SUPFAM" id="SSF53850">
    <property type="entry name" value="Periplasmic binding protein-like II"/>
    <property type="match status" value="1"/>
</dbReference>
<sequence>MRGITVNAWLFGALWLLCAPWAMSQQGTETVEPLTIVVGVDHAPPLRILKPSGQSGLHLEVFEAIADRLGWSVEYREAPFRRTLKWLRQGTVDVVLGVVRTEEREEFMAFTAPAFPPERRLFFYTHEANRIDRYRDLNGKAVGVLEEARYFTRFDGDPALMKMSAERYESLMQMLKHGQVDVVVAPEMSGVHAARESGSEVRASPFFVPGDRTWIAVSRESPALRYAEDIRAALKLIDREGVWENLVLKYMEQPLN</sequence>
<evidence type="ECO:0000256" key="1">
    <source>
        <dbReference type="ARBA" id="ARBA00010333"/>
    </source>
</evidence>
<dbReference type="EMBL" id="JAFKDB010000007">
    <property type="protein sequence ID" value="MBN7768713.1"/>
    <property type="molecule type" value="Genomic_DNA"/>
</dbReference>
<evidence type="ECO:0000313" key="5">
    <source>
        <dbReference type="Proteomes" id="UP000664344"/>
    </source>
</evidence>
<dbReference type="PANTHER" id="PTHR35936:SF19">
    <property type="entry name" value="AMINO-ACID-BINDING PROTEIN YXEM-RELATED"/>
    <property type="match status" value="1"/>
</dbReference>
<protein>
    <submittedName>
        <fullName evidence="4">Amino acid ABC transporter substrate-binding protein</fullName>
    </submittedName>
</protein>
<dbReference type="PANTHER" id="PTHR35936">
    <property type="entry name" value="MEMBRANE-BOUND LYTIC MUREIN TRANSGLYCOSYLASE F"/>
    <property type="match status" value="1"/>
</dbReference>
<organism evidence="4 5">
    <name type="scientific">Marinobacter daepoensis</name>
    <dbReference type="NCBI Taxonomy" id="262077"/>
    <lineage>
        <taxon>Bacteria</taxon>
        <taxon>Pseudomonadati</taxon>
        <taxon>Pseudomonadota</taxon>
        <taxon>Gammaproteobacteria</taxon>
        <taxon>Pseudomonadales</taxon>
        <taxon>Marinobacteraceae</taxon>
        <taxon>Marinobacter</taxon>
    </lineage>
</organism>
<proteinExistence type="inferred from homology"/>
<keyword evidence="5" id="KW-1185">Reference proteome</keyword>
<dbReference type="Gene3D" id="3.40.190.10">
    <property type="entry name" value="Periplasmic binding protein-like II"/>
    <property type="match status" value="2"/>
</dbReference>
<accession>A0ABS3BA72</accession>
<dbReference type="Pfam" id="PF00497">
    <property type="entry name" value="SBP_bac_3"/>
    <property type="match status" value="1"/>
</dbReference>
<feature type="domain" description="Solute-binding protein family 3/N-terminal" evidence="3">
    <location>
        <begin position="35"/>
        <end position="254"/>
    </location>
</feature>